<evidence type="ECO:0000256" key="4">
    <source>
        <dbReference type="ARBA" id="ARBA00022759"/>
    </source>
</evidence>
<organism evidence="8 9">
    <name type="scientific">Sinanodonta woodiana</name>
    <name type="common">Chinese pond mussel</name>
    <name type="synonym">Anodonta woodiana</name>
    <dbReference type="NCBI Taxonomy" id="1069815"/>
    <lineage>
        <taxon>Eukaryota</taxon>
        <taxon>Metazoa</taxon>
        <taxon>Spiralia</taxon>
        <taxon>Lophotrochozoa</taxon>
        <taxon>Mollusca</taxon>
        <taxon>Bivalvia</taxon>
        <taxon>Autobranchia</taxon>
        <taxon>Heteroconchia</taxon>
        <taxon>Palaeoheterodonta</taxon>
        <taxon>Unionida</taxon>
        <taxon>Unionoidea</taxon>
        <taxon>Unionidae</taxon>
        <taxon>Unioninae</taxon>
        <taxon>Sinanodonta</taxon>
    </lineage>
</organism>
<comment type="caution">
    <text evidence="8">The sequence shown here is derived from an EMBL/GenBank/DDBJ whole genome shotgun (WGS) entry which is preliminary data.</text>
</comment>
<protein>
    <recommendedName>
        <fullName evidence="7">Reverse transcriptase RNase H-like domain-containing protein</fullName>
    </recommendedName>
</protein>
<gene>
    <name evidence="8" type="ORF">ACJMK2_036410</name>
</gene>
<name>A0ABD3WH51_SINWO</name>
<dbReference type="EMBL" id="JBJQND010000006">
    <property type="protein sequence ID" value="KAL3873274.1"/>
    <property type="molecule type" value="Genomic_DNA"/>
</dbReference>
<evidence type="ECO:0000256" key="5">
    <source>
        <dbReference type="ARBA" id="ARBA00022801"/>
    </source>
</evidence>
<dbReference type="InterPro" id="IPR043502">
    <property type="entry name" value="DNA/RNA_pol_sf"/>
</dbReference>
<dbReference type="GO" id="GO:0016787">
    <property type="term" value="F:hydrolase activity"/>
    <property type="evidence" value="ECO:0007669"/>
    <property type="project" value="UniProtKB-KW"/>
</dbReference>
<sequence>MTQKGRPNKLFGTEDAVRSFKSLKCYRILLPDASDKAISDVIRQAINCEEHAVAYLRFKLLSREQKYAAKEKECFAIVWVIDSLRYYPSEKTFEILTDQNILALLNEMQIKNPRLLRWCLAIQSYNFIIKKRSGKQHGNVDGLLRMPLKYVGIRRQKIQVCLVHFMC</sequence>
<keyword evidence="3" id="KW-0540">Nuclease</keyword>
<keyword evidence="5" id="KW-0378">Hydrolase</keyword>
<evidence type="ECO:0000256" key="6">
    <source>
        <dbReference type="ARBA" id="ARBA00022918"/>
    </source>
</evidence>
<dbReference type="InterPro" id="IPR041373">
    <property type="entry name" value="RT_RNaseH"/>
</dbReference>
<dbReference type="CDD" id="cd09274">
    <property type="entry name" value="RNase_HI_RT_Ty3"/>
    <property type="match status" value="1"/>
</dbReference>
<evidence type="ECO:0000256" key="1">
    <source>
        <dbReference type="ARBA" id="ARBA00022679"/>
    </source>
</evidence>
<evidence type="ECO:0000259" key="7">
    <source>
        <dbReference type="Pfam" id="PF17917"/>
    </source>
</evidence>
<keyword evidence="1" id="KW-0808">Transferase</keyword>
<keyword evidence="4" id="KW-0255">Endonuclease</keyword>
<dbReference type="PANTHER" id="PTHR34072">
    <property type="entry name" value="ENZYMATIC POLYPROTEIN-RELATED"/>
    <property type="match status" value="1"/>
</dbReference>
<evidence type="ECO:0000313" key="8">
    <source>
        <dbReference type="EMBL" id="KAL3873274.1"/>
    </source>
</evidence>
<evidence type="ECO:0000256" key="3">
    <source>
        <dbReference type="ARBA" id="ARBA00022722"/>
    </source>
</evidence>
<accession>A0ABD3WH51</accession>
<evidence type="ECO:0000256" key="2">
    <source>
        <dbReference type="ARBA" id="ARBA00022695"/>
    </source>
</evidence>
<keyword evidence="6" id="KW-0695">RNA-directed DNA polymerase</keyword>
<feature type="domain" description="Reverse transcriptase RNase H-like" evidence="7">
    <location>
        <begin position="28"/>
        <end position="125"/>
    </location>
</feature>
<dbReference type="GO" id="GO:0003964">
    <property type="term" value="F:RNA-directed DNA polymerase activity"/>
    <property type="evidence" value="ECO:0007669"/>
    <property type="project" value="UniProtKB-KW"/>
</dbReference>
<evidence type="ECO:0000313" key="9">
    <source>
        <dbReference type="Proteomes" id="UP001634394"/>
    </source>
</evidence>
<dbReference type="AlphaFoldDB" id="A0ABD3WH51"/>
<dbReference type="PANTHER" id="PTHR34072:SF52">
    <property type="entry name" value="RIBONUCLEASE H"/>
    <property type="match status" value="1"/>
</dbReference>
<keyword evidence="2" id="KW-0548">Nucleotidyltransferase</keyword>
<keyword evidence="9" id="KW-1185">Reference proteome</keyword>
<proteinExistence type="predicted"/>
<dbReference type="SUPFAM" id="SSF56672">
    <property type="entry name" value="DNA/RNA polymerases"/>
    <property type="match status" value="1"/>
</dbReference>
<dbReference type="Pfam" id="PF17917">
    <property type="entry name" value="RT_RNaseH"/>
    <property type="match status" value="1"/>
</dbReference>
<dbReference type="GO" id="GO:0004519">
    <property type="term" value="F:endonuclease activity"/>
    <property type="evidence" value="ECO:0007669"/>
    <property type="project" value="UniProtKB-KW"/>
</dbReference>
<reference evidence="8 9" key="1">
    <citation type="submission" date="2024-11" db="EMBL/GenBank/DDBJ databases">
        <title>Chromosome-level genome assembly of the freshwater bivalve Anodonta woodiana.</title>
        <authorList>
            <person name="Chen X."/>
        </authorList>
    </citation>
    <scope>NUCLEOTIDE SEQUENCE [LARGE SCALE GENOMIC DNA]</scope>
    <source>
        <strain evidence="8">MN2024</strain>
        <tissue evidence="8">Gills</tissue>
    </source>
</reference>
<dbReference type="Proteomes" id="UP001634394">
    <property type="component" value="Unassembled WGS sequence"/>
</dbReference>